<comment type="caution">
    <text evidence="7">The sequence shown here is derived from an EMBL/GenBank/DDBJ whole genome shotgun (WGS) entry which is preliminary data.</text>
</comment>
<feature type="compositionally biased region" description="Acidic residues" evidence="6">
    <location>
        <begin position="377"/>
        <end position="391"/>
    </location>
</feature>
<accession>A0A2N5UII3</accession>
<dbReference type="AlphaFoldDB" id="A0A2N5UII3"/>
<keyword evidence="4" id="KW-0862">Zinc</keyword>
<dbReference type="PANTHER" id="PTHR46481:SF10">
    <property type="entry name" value="ZINC FINGER BED DOMAIN-CONTAINING PROTEIN 39"/>
    <property type="match status" value="1"/>
</dbReference>
<evidence type="ECO:0000256" key="2">
    <source>
        <dbReference type="ARBA" id="ARBA00022723"/>
    </source>
</evidence>
<dbReference type="GO" id="GO:0005634">
    <property type="term" value="C:nucleus"/>
    <property type="evidence" value="ECO:0007669"/>
    <property type="project" value="UniProtKB-SubCell"/>
</dbReference>
<dbReference type="PANTHER" id="PTHR46481">
    <property type="entry name" value="ZINC FINGER BED DOMAIN-CONTAINING PROTEIN 4"/>
    <property type="match status" value="1"/>
</dbReference>
<feature type="region of interest" description="Disordered" evidence="6">
    <location>
        <begin position="376"/>
        <end position="422"/>
    </location>
</feature>
<protein>
    <recommendedName>
        <fullName evidence="9">DUF659 domain-containing protein</fullName>
    </recommendedName>
</protein>
<feature type="region of interest" description="Disordered" evidence="6">
    <location>
        <begin position="1"/>
        <end position="55"/>
    </location>
</feature>
<organism evidence="7 8">
    <name type="scientific">Puccinia coronata f. sp. avenae</name>
    <dbReference type="NCBI Taxonomy" id="200324"/>
    <lineage>
        <taxon>Eukaryota</taxon>
        <taxon>Fungi</taxon>
        <taxon>Dikarya</taxon>
        <taxon>Basidiomycota</taxon>
        <taxon>Pucciniomycotina</taxon>
        <taxon>Pucciniomycetes</taxon>
        <taxon>Pucciniales</taxon>
        <taxon>Pucciniaceae</taxon>
        <taxon>Puccinia</taxon>
    </lineage>
</organism>
<evidence type="ECO:0000256" key="4">
    <source>
        <dbReference type="ARBA" id="ARBA00022833"/>
    </source>
</evidence>
<gene>
    <name evidence="7" type="ORF">PCANC_15263</name>
</gene>
<evidence type="ECO:0000256" key="1">
    <source>
        <dbReference type="ARBA" id="ARBA00004123"/>
    </source>
</evidence>
<sequence length="433" mass="48690">MVGRSKRRRKAPASQAPESLESDIAAQSEERPHQKKQPSTTMVSDNSDHNHDTPATNAALSQELSDEQELAKARKVHKNQVSLCYAFYHPPELSNKLDKHKQRKMAYSCKQCGTKIHRPSYDKSPSNLSKNVAACSKKQQEAKETQKLAALGLTGTQDVDLREVPQLCAIWCAEGARPFLALGERAHRAILHPDVLKNLPNRRAVASDIGKLYTAVQQSLIKTLEKHTGAMYLGIDAWQSPNGYDVIGNVIYCLIEDDSGGIELEEMPLDFVRLKQSHTSVYLADTVRVILEKFDNTSNNATMIEEIKKFKWPRFKGEAHWVQCLAHILNLIAQVIMRPFGTQKNNKANNNLSQQEGSYNKDDEADADEQIQAFTEESNEESDNEGVDEETLATNLVDREDIELEENNVNDLSDEDKDDCYTSDSCRQTLAKF</sequence>
<reference evidence="7 8" key="1">
    <citation type="submission" date="2017-11" db="EMBL/GenBank/DDBJ databases">
        <title>De novo assembly and phasing of dikaryotic genomes from two isolates of Puccinia coronata f. sp. avenae, the causal agent of oat crown rust.</title>
        <authorList>
            <person name="Miller M.E."/>
            <person name="Zhang Y."/>
            <person name="Omidvar V."/>
            <person name="Sperschneider J."/>
            <person name="Schwessinger B."/>
            <person name="Raley C."/>
            <person name="Palmer J.M."/>
            <person name="Garnica D."/>
            <person name="Upadhyaya N."/>
            <person name="Rathjen J."/>
            <person name="Taylor J.M."/>
            <person name="Park R.F."/>
            <person name="Dodds P.N."/>
            <person name="Hirsch C.D."/>
            <person name="Kianian S.F."/>
            <person name="Figueroa M."/>
        </authorList>
    </citation>
    <scope>NUCLEOTIDE SEQUENCE [LARGE SCALE GENOMIC DNA]</scope>
    <source>
        <strain evidence="7">12NC29</strain>
    </source>
</reference>
<feature type="region of interest" description="Disordered" evidence="6">
    <location>
        <begin position="346"/>
        <end position="365"/>
    </location>
</feature>
<feature type="compositionally biased region" description="Polar residues" evidence="6">
    <location>
        <begin position="346"/>
        <end position="358"/>
    </location>
</feature>
<evidence type="ECO:0000256" key="6">
    <source>
        <dbReference type="SAM" id="MobiDB-lite"/>
    </source>
</evidence>
<keyword evidence="3" id="KW-0863">Zinc-finger</keyword>
<dbReference type="EMBL" id="PGCJ01000220">
    <property type="protein sequence ID" value="PLW37561.1"/>
    <property type="molecule type" value="Genomic_DNA"/>
</dbReference>
<dbReference type="Proteomes" id="UP000235388">
    <property type="component" value="Unassembled WGS sequence"/>
</dbReference>
<keyword evidence="2" id="KW-0479">Metal-binding</keyword>
<feature type="compositionally biased region" description="Acidic residues" evidence="6">
    <location>
        <begin position="400"/>
        <end position="418"/>
    </location>
</feature>
<evidence type="ECO:0008006" key="9">
    <source>
        <dbReference type="Google" id="ProtNLM"/>
    </source>
</evidence>
<keyword evidence="8" id="KW-1185">Reference proteome</keyword>
<dbReference type="GO" id="GO:0008270">
    <property type="term" value="F:zinc ion binding"/>
    <property type="evidence" value="ECO:0007669"/>
    <property type="project" value="UniProtKB-KW"/>
</dbReference>
<evidence type="ECO:0000256" key="3">
    <source>
        <dbReference type="ARBA" id="ARBA00022771"/>
    </source>
</evidence>
<evidence type="ECO:0000256" key="5">
    <source>
        <dbReference type="ARBA" id="ARBA00023242"/>
    </source>
</evidence>
<comment type="subcellular location">
    <subcellularLocation>
        <location evidence="1">Nucleus</location>
    </subcellularLocation>
</comment>
<dbReference type="InterPro" id="IPR052035">
    <property type="entry name" value="ZnF_BED_domain_contain"/>
</dbReference>
<dbReference type="OrthoDB" id="3268424at2759"/>
<keyword evidence="5" id="KW-0539">Nucleus</keyword>
<evidence type="ECO:0000313" key="7">
    <source>
        <dbReference type="EMBL" id="PLW37561.1"/>
    </source>
</evidence>
<proteinExistence type="predicted"/>
<name>A0A2N5UII3_9BASI</name>
<evidence type="ECO:0000313" key="8">
    <source>
        <dbReference type="Proteomes" id="UP000235388"/>
    </source>
</evidence>
<feature type="compositionally biased region" description="Basic residues" evidence="6">
    <location>
        <begin position="1"/>
        <end position="11"/>
    </location>
</feature>